<sequence>MKDILSSAFLICGWLCMAISAYLLFWTVVTPLWAIIPFLVFISMGLLCFRISKKLNNRRK</sequence>
<protein>
    <submittedName>
        <fullName evidence="2">Uncharacterized protein</fullName>
    </submittedName>
</protein>
<name>A0A268P022_SHOCL</name>
<keyword evidence="1" id="KW-1133">Transmembrane helix</keyword>
<evidence type="ECO:0000313" key="2">
    <source>
        <dbReference type="EMBL" id="PAE89087.1"/>
    </source>
</evidence>
<proteinExistence type="predicted"/>
<keyword evidence="1" id="KW-0472">Membrane</keyword>
<evidence type="ECO:0000256" key="1">
    <source>
        <dbReference type="SAM" id="Phobius"/>
    </source>
</evidence>
<dbReference type="AlphaFoldDB" id="A0A268P022"/>
<accession>A0A268P022</accession>
<dbReference type="EMBL" id="NPCC01000011">
    <property type="protein sequence ID" value="PAE89087.1"/>
    <property type="molecule type" value="Genomic_DNA"/>
</dbReference>
<comment type="caution">
    <text evidence="2">The sequence shown here is derived from an EMBL/GenBank/DDBJ whole genome shotgun (WGS) entry which is preliminary data.</text>
</comment>
<organism evidence="2 3">
    <name type="scientific">Shouchella clausii</name>
    <name type="common">Alkalihalobacillus clausii</name>
    <dbReference type="NCBI Taxonomy" id="79880"/>
    <lineage>
        <taxon>Bacteria</taxon>
        <taxon>Bacillati</taxon>
        <taxon>Bacillota</taxon>
        <taxon>Bacilli</taxon>
        <taxon>Bacillales</taxon>
        <taxon>Bacillaceae</taxon>
        <taxon>Shouchella</taxon>
    </lineage>
</organism>
<feature type="transmembrane region" description="Helical" evidence="1">
    <location>
        <begin position="7"/>
        <end position="26"/>
    </location>
</feature>
<feature type="transmembrane region" description="Helical" evidence="1">
    <location>
        <begin position="32"/>
        <end position="51"/>
    </location>
</feature>
<reference evidence="2 3" key="1">
    <citation type="submission" date="2017-07" db="EMBL/GenBank/DDBJ databases">
        <title>Isolation and whole genome analysis of endospore-forming bacteria from heroin.</title>
        <authorList>
            <person name="Kalinowski J."/>
            <person name="Ahrens B."/>
            <person name="Al-Dilaimi A."/>
            <person name="Winkler A."/>
            <person name="Wibberg D."/>
            <person name="Schleenbecker U."/>
            <person name="Ruckert C."/>
            <person name="Wolfel R."/>
            <person name="Grass G."/>
        </authorList>
    </citation>
    <scope>NUCLEOTIDE SEQUENCE [LARGE SCALE GENOMIC DNA]</scope>
    <source>
        <strain evidence="2 3">7539</strain>
    </source>
</reference>
<gene>
    <name evidence="2" type="ORF">CHH72_09595</name>
</gene>
<dbReference type="Proteomes" id="UP000216207">
    <property type="component" value="Unassembled WGS sequence"/>
</dbReference>
<evidence type="ECO:0000313" key="3">
    <source>
        <dbReference type="Proteomes" id="UP000216207"/>
    </source>
</evidence>
<keyword evidence="1" id="KW-0812">Transmembrane</keyword>